<dbReference type="Pfam" id="PF13229">
    <property type="entry name" value="Beta_helix"/>
    <property type="match status" value="1"/>
</dbReference>
<reference evidence="9 10" key="1">
    <citation type="journal article" date="2016" name="Int. J. Syst. Evol. Microbiol.">
        <title>Descriptions of Anaerotaenia torta gen. nov., sp. nov. and Anaerocolumna cellulosilytica gen. nov., sp. nov. isolated from a methanogenic reactor of cattle waste.</title>
        <authorList>
            <person name="Uek A."/>
            <person name="Ohtaki Y."/>
            <person name="Kaku N."/>
            <person name="Ueki K."/>
        </authorList>
    </citation>
    <scope>NUCLEOTIDE SEQUENCE [LARGE SCALE GENOMIC DNA]</scope>
    <source>
        <strain evidence="9 10">SN021</strain>
    </source>
</reference>
<evidence type="ECO:0000256" key="5">
    <source>
        <dbReference type="ARBA" id="ARBA00022729"/>
    </source>
</evidence>
<comment type="similarity">
    <text evidence="8">Belongs to the polysaccharide lyase 9 family.</text>
</comment>
<evidence type="ECO:0000256" key="6">
    <source>
        <dbReference type="ARBA" id="ARBA00022837"/>
    </source>
</evidence>
<protein>
    <submittedName>
        <fullName evidence="9">Uncharacterized protein</fullName>
    </submittedName>
</protein>
<evidence type="ECO:0000256" key="1">
    <source>
        <dbReference type="ARBA" id="ARBA00001913"/>
    </source>
</evidence>
<dbReference type="PANTHER" id="PTHR40088:SF1">
    <property type="entry name" value="PECTATE LYASE PEL9"/>
    <property type="match status" value="1"/>
</dbReference>
<dbReference type="InterPro" id="IPR039448">
    <property type="entry name" value="Beta_helix"/>
</dbReference>
<gene>
    <name evidence="9" type="ORF">acsn021_36560</name>
</gene>
<organism evidence="9 10">
    <name type="scientific">Anaerocolumna cellulosilytica</name>
    <dbReference type="NCBI Taxonomy" id="433286"/>
    <lineage>
        <taxon>Bacteria</taxon>
        <taxon>Bacillati</taxon>
        <taxon>Bacillota</taxon>
        <taxon>Clostridia</taxon>
        <taxon>Lachnospirales</taxon>
        <taxon>Lachnospiraceae</taxon>
        <taxon>Anaerocolumna</taxon>
    </lineage>
</organism>
<dbReference type="InterPro" id="IPR011050">
    <property type="entry name" value="Pectin_lyase_fold/virulence"/>
</dbReference>
<evidence type="ECO:0000256" key="8">
    <source>
        <dbReference type="ARBA" id="ARBA00038263"/>
    </source>
</evidence>
<dbReference type="InterPro" id="IPR012334">
    <property type="entry name" value="Pectin_lyas_fold"/>
</dbReference>
<dbReference type="Proteomes" id="UP000515561">
    <property type="component" value="Chromosome"/>
</dbReference>
<keyword evidence="4" id="KW-0479">Metal-binding</keyword>
<keyword evidence="3" id="KW-0964">Secreted</keyword>
<evidence type="ECO:0000256" key="4">
    <source>
        <dbReference type="ARBA" id="ARBA00022723"/>
    </source>
</evidence>
<comment type="subcellular location">
    <subcellularLocation>
        <location evidence="2">Secreted</location>
    </subcellularLocation>
</comment>
<dbReference type="InterPro" id="IPR006626">
    <property type="entry name" value="PbH1"/>
</dbReference>
<dbReference type="InterPro" id="IPR052052">
    <property type="entry name" value="Polysaccharide_Lyase_9"/>
</dbReference>
<dbReference type="GO" id="GO:0046872">
    <property type="term" value="F:metal ion binding"/>
    <property type="evidence" value="ECO:0007669"/>
    <property type="project" value="UniProtKB-KW"/>
</dbReference>
<sequence>MRKRKRSIAMFMTCIMLASLLFVNAHLAKAATTYYYVSVSGNDSNDGLSKDKPFKTLTKALTKASAGTTIFVMNGTYSSSTTFKLTANGSSGSEIKILNYSGHAPVIDFSSQPYADSSRGFQIAGNYWIIAGLTIKNAGDNGIHISGNNNRVQDCFITGCGDTGLQMSNGASNNRITRVTSTYNYDSKTNGENADGFAAKLNVGPGNIFENCTALYNSDDGFDFYQAGNAVKVYNSEASYNGVSDGNGQGFKVGGNYTADNHYLENCKAIGNRSRGFDLNNNTGAITLVKCTGTSNNVNFNFPKAPSSGKHKFTDCISSNGKNKDVIVGATVVNCSFKQ</sequence>
<dbReference type="SUPFAM" id="SSF51126">
    <property type="entry name" value="Pectin lyase-like"/>
    <property type="match status" value="1"/>
</dbReference>
<evidence type="ECO:0000256" key="2">
    <source>
        <dbReference type="ARBA" id="ARBA00004613"/>
    </source>
</evidence>
<dbReference type="RefSeq" id="WP_243167809.1">
    <property type="nucleotide sequence ID" value="NZ_AP023367.1"/>
</dbReference>
<evidence type="ECO:0000256" key="7">
    <source>
        <dbReference type="ARBA" id="ARBA00023239"/>
    </source>
</evidence>
<dbReference type="GO" id="GO:0016837">
    <property type="term" value="F:carbon-oxygen lyase activity, acting on polysaccharides"/>
    <property type="evidence" value="ECO:0007669"/>
    <property type="project" value="TreeGrafter"/>
</dbReference>
<dbReference type="Gene3D" id="2.160.20.10">
    <property type="entry name" value="Single-stranded right-handed beta-helix, Pectin lyase-like"/>
    <property type="match status" value="1"/>
</dbReference>
<proteinExistence type="inferred from homology"/>
<keyword evidence="6" id="KW-0106">Calcium</keyword>
<evidence type="ECO:0000313" key="10">
    <source>
        <dbReference type="Proteomes" id="UP000515561"/>
    </source>
</evidence>
<name>A0A6S6R7S0_9FIRM</name>
<evidence type="ECO:0000313" key="9">
    <source>
        <dbReference type="EMBL" id="BCJ96087.1"/>
    </source>
</evidence>
<keyword evidence="5" id="KW-0732">Signal</keyword>
<keyword evidence="7" id="KW-0456">Lyase</keyword>
<dbReference type="SMART" id="SM00710">
    <property type="entry name" value="PbH1"/>
    <property type="match status" value="6"/>
</dbReference>
<dbReference type="GO" id="GO:0005576">
    <property type="term" value="C:extracellular region"/>
    <property type="evidence" value="ECO:0007669"/>
    <property type="project" value="UniProtKB-SubCell"/>
</dbReference>
<comment type="cofactor">
    <cofactor evidence="1">
        <name>Ca(2+)</name>
        <dbReference type="ChEBI" id="CHEBI:29108"/>
    </cofactor>
</comment>
<keyword evidence="10" id="KW-1185">Reference proteome</keyword>
<dbReference type="AlphaFoldDB" id="A0A6S6R7S0"/>
<dbReference type="PANTHER" id="PTHR40088">
    <property type="entry name" value="PECTATE LYASE (EUROFUNG)"/>
    <property type="match status" value="1"/>
</dbReference>
<evidence type="ECO:0000256" key="3">
    <source>
        <dbReference type="ARBA" id="ARBA00022525"/>
    </source>
</evidence>
<dbReference type="KEGG" id="acel:acsn021_36560"/>
<accession>A0A6S6R7S0</accession>
<dbReference type="EMBL" id="AP023367">
    <property type="protein sequence ID" value="BCJ96087.1"/>
    <property type="molecule type" value="Genomic_DNA"/>
</dbReference>